<accession>A0A847SFS5</accession>
<reference evidence="4 5" key="1">
    <citation type="submission" date="2020-04" db="EMBL/GenBank/DDBJ databases">
        <title>Draft genome of Leeia sp. IMCC25680.</title>
        <authorList>
            <person name="Song J."/>
            <person name="Cho J.-C."/>
        </authorList>
    </citation>
    <scope>NUCLEOTIDE SEQUENCE [LARGE SCALE GENOMIC DNA]</scope>
    <source>
        <strain evidence="4 5">IMCC25680</strain>
    </source>
</reference>
<evidence type="ECO:0000313" key="5">
    <source>
        <dbReference type="Proteomes" id="UP000587991"/>
    </source>
</evidence>
<evidence type="ECO:0000256" key="3">
    <source>
        <dbReference type="ARBA" id="ARBA00023002"/>
    </source>
</evidence>
<keyword evidence="5" id="KW-1185">Reference proteome</keyword>
<protein>
    <submittedName>
        <fullName evidence="4">Nitronate monooxygenase</fullName>
    </submittedName>
</protein>
<dbReference type="PANTHER" id="PTHR32332">
    <property type="entry name" value="2-NITROPROPANE DIOXYGENASE"/>
    <property type="match status" value="1"/>
</dbReference>
<keyword evidence="2" id="KW-0288">FMN</keyword>
<proteinExistence type="predicted"/>
<evidence type="ECO:0000256" key="1">
    <source>
        <dbReference type="ARBA" id="ARBA00022630"/>
    </source>
</evidence>
<name>A0A847SFS5_9NEIS</name>
<keyword evidence="3" id="KW-0560">Oxidoreductase</keyword>
<evidence type="ECO:0000256" key="2">
    <source>
        <dbReference type="ARBA" id="ARBA00022643"/>
    </source>
</evidence>
<sequence>MSSHQSPFPMLELAGKSVLPIVQGGMGVGVSAHRLAGSVAREGAMGTIASVDLKHHHPDLLARCHKVRDQEVLDQTNLEALDREIRMAREIAGGKGMVAVNVMKAVLDNADYVRQACESGADAVVMGAGLPFDLPEITAEHPKVALIPILSEVRGIALVLKKWLKKGRKPDAIVIEHPRYAGGHLGAARIEDLKDGRFDFRLVVEGARELFRELGLEREPIPLILAGGINSHQKVKEAFEMGASGVQLGTAFAVSQEGDAHPNFKAVLAGAGPEDIVEFMSVAGLPARGVLTPWLKTYLRREALLQSKAKCDSARCTTGLNCLSVCGLRDGLAKIGQFCIDTQLAAALRGEVSKGLFFRGSEPLPFGSAIRPVRELIDYLLTGIKPVFTQQEHDEPALAGA</sequence>
<keyword evidence="4" id="KW-0503">Monooxygenase</keyword>
<dbReference type="InterPro" id="IPR004136">
    <property type="entry name" value="NMO"/>
</dbReference>
<dbReference type="Gene3D" id="3.20.20.70">
    <property type="entry name" value="Aldolase class I"/>
    <property type="match status" value="1"/>
</dbReference>
<dbReference type="GO" id="GO:0018580">
    <property type="term" value="F:nitronate monooxygenase activity"/>
    <property type="evidence" value="ECO:0007669"/>
    <property type="project" value="InterPro"/>
</dbReference>
<keyword evidence="1" id="KW-0285">Flavoprotein</keyword>
<dbReference type="PANTHER" id="PTHR32332:SF18">
    <property type="entry name" value="2-NITROPROPANE DIOXYGENASE"/>
    <property type="match status" value="1"/>
</dbReference>
<evidence type="ECO:0000313" key="4">
    <source>
        <dbReference type="EMBL" id="NLR76078.1"/>
    </source>
</evidence>
<dbReference type="EMBL" id="JABAIM010000003">
    <property type="protein sequence ID" value="NLR76078.1"/>
    <property type="molecule type" value="Genomic_DNA"/>
</dbReference>
<dbReference type="Proteomes" id="UP000587991">
    <property type="component" value="Unassembled WGS sequence"/>
</dbReference>
<organism evidence="4 5">
    <name type="scientific">Leeia aquatica</name>
    <dbReference type="NCBI Taxonomy" id="2725557"/>
    <lineage>
        <taxon>Bacteria</taxon>
        <taxon>Pseudomonadati</taxon>
        <taxon>Pseudomonadota</taxon>
        <taxon>Betaproteobacteria</taxon>
        <taxon>Neisseriales</taxon>
        <taxon>Leeiaceae</taxon>
        <taxon>Leeia</taxon>
    </lineage>
</organism>
<dbReference type="Pfam" id="PF03060">
    <property type="entry name" value="NMO"/>
    <property type="match status" value="1"/>
</dbReference>
<dbReference type="SUPFAM" id="SSF51412">
    <property type="entry name" value="Inosine monophosphate dehydrogenase (IMPDH)"/>
    <property type="match status" value="1"/>
</dbReference>
<gene>
    <name evidence="4" type="ORF">HF682_13005</name>
</gene>
<dbReference type="CDD" id="cd04730">
    <property type="entry name" value="NPD_like"/>
    <property type="match status" value="1"/>
</dbReference>
<dbReference type="InterPro" id="IPR013785">
    <property type="entry name" value="Aldolase_TIM"/>
</dbReference>
<dbReference type="AlphaFoldDB" id="A0A847SFS5"/>
<comment type="caution">
    <text evidence="4">The sequence shown here is derived from an EMBL/GenBank/DDBJ whole genome shotgun (WGS) entry which is preliminary data.</text>
</comment>
<dbReference type="RefSeq" id="WP_168877755.1">
    <property type="nucleotide sequence ID" value="NZ_JABAIM010000003.1"/>
</dbReference>